<dbReference type="EC" id="3.1.4.-" evidence="3"/>
<comment type="similarity">
    <text evidence="3">Belongs to the cyclic nucleotide phosphodiesterase family.</text>
</comment>
<keyword evidence="2 3" id="KW-0378">Hydrolase</keyword>
<dbReference type="InterPro" id="IPR023088">
    <property type="entry name" value="PDEase"/>
</dbReference>
<keyword evidence="5" id="KW-1133">Transmembrane helix</keyword>
<feature type="compositionally biased region" description="Polar residues" evidence="4">
    <location>
        <begin position="970"/>
        <end position="980"/>
    </location>
</feature>
<feature type="region of interest" description="Disordered" evidence="4">
    <location>
        <begin position="960"/>
        <end position="997"/>
    </location>
</feature>
<name>A0A8J4FHZ2_9CHLO</name>
<comment type="cofactor">
    <cofactor evidence="3">
        <name>a divalent metal cation</name>
        <dbReference type="ChEBI" id="CHEBI:60240"/>
    </cofactor>
    <text evidence="3">Binds 2 divalent metal cations per subunit. Site 1 may preferentially bind zinc ions, while site 2 has a preference for magnesium and/or manganese ions.</text>
</comment>
<dbReference type="EMBL" id="BNCQ01000001">
    <property type="protein sequence ID" value="GIL94722.1"/>
    <property type="molecule type" value="Genomic_DNA"/>
</dbReference>
<organism evidence="6 7">
    <name type="scientific">Volvox reticuliferus</name>
    <dbReference type="NCBI Taxonomy" id="1737510"/>
    <lineage>
        <taxon>Eukaryota</taxon>
        <taxon>Viridiplantae</taxon>
        <taxon>Chlorophyta</taxon>
        <taxon>core chlorophytes</taxon>
        <taxon>Chlorophyceae</taxon>
        <taxon>CS clade</taxon>
        <taxon>Chlamydomonadales</taxon>
        <taxon>Volvocaceae</taxon>
        <taxon>Volvox</taxon>
    </lineage>
</organism>
<dbReference type="PRINTS" id="PR00387">
    <property type="entry name" value="PDIESTERASE1"/>
</dbReference>
<protein>
    <recommendedName>
        <fullName evidence="3">Phosphodiesterase</fullName>
        <ecNumber evidence="3">3.1.4.-</ecNumber>
    </recommendedName>
</protein>
<evidence type="ECO:0000313" key="6">
    <source>
        <dbReference type="EMBL" id="GIL94722.1"/>
    </source>
</evidence>
<sequence length="997" mass="105694">MLLQPYAVPLLLPLLAFGGVLGTGLWGATQLATDGSSNPAKQAGFGCAIGALILLALAAAGLTSALFISRRRHRDLLEALLPRQVLETLDKSQAPSFGRTPADTPAYLLLNMMGDLLEGKAPRAQDVLFIRTALMSNMDVYQPFNLRATIKGANLDADVAQSLMNQLGGFSVDCAQSIHLSGNVTNPVKIVPNTSAAAAADASEFVPPSDEASVSPFKSEQPCESLTSALALLLTPQPAVWQDASTIQDDLASDLTTGPIDARELKPPALPTVAAAAAALILDRRTPNNFIQGQPLPAGSFLEKAASLIDRNRRRRHMTGEPQGPPTAVVDLARDAVSRSSLCTVGSNVMGRRGSTAGNANGVRLDFRRTSFFIPSTATDEHVSAIANPTANSSTGGGADDDSATCTTLDAESCGGGAALALPTGDALVPRRLSAMWGMLSKRGTGNFTSSRKVSLDGNPNMLCSSGGRASPAHSPGSFCVRRASSTQSPLIHVASELLQQAHSRLGLGGAGGGAGIFRTTSVRAVADVNPTTGMGTNCAANAAAAAIIKRSMPPPMAVIDEVERLLAGADRWQFNTWALQEATQGHALSALGFYLIQRAGLIKAFQIKPVTLARLLRQIEAGYLDNPYHNAVHAADVLQTLHVIIHATQLHVHYLDHLGLLAAYYAAIVHDYGHPGMTNDFLVAVSDPLAVRYNDRSPLENHHCAASFGLLLRPELDFLAPLSKAERTNFRKQVIEMVLATDMKQHFSILSHFNTVHRLAAYSQAAPMAPSSSKHGKKLLRRTVSHALSCNDNIPDPTSAVFGSYWNEPAPKPVDETERLLSLQMALKAADIGHLGEELEVHKRWLGVLEEEFFRQGDRERELGLSISPLFDRAKQGVSKSQVGFYDFVALPLVHALSSAFPGAHQLMIDLVCNYNHWRQVDGQLPVQMPSGKVGVTGRRSGQAVSSAGVGGSNAIPAGAPAAAPMPRNSEQGGLSNLLLSVPDDALESKESDANV</sequence>
<dbReference type="OrthoDB" id="536619at2759"/>
<dbReference type="InterPro" id="IPR003607">
    <property type="entry name" value="HD/PDEase_dom"/>
</dbReference>
<dbReference type="InterPro" id="IPR036971">
    <property type="entry name" value="PDEase_catalytic_dom_sf"/>
</dbReference>
<dbReference type="Gene3D" id="1.10.1300.10">
    <property type="entry name" value="3'5'-cyclic nucleotide phosphodiesterase, catalytic domain"/>
    <property type="match status" value="1"/>
</dbReference>
<dbReference type="PROSITE" id="PS51845">
    <property type="entry name" value="PDEASE_I_2"/>
    <property type="match status" value="1"/>
</dbReference>
<evidence type="ECO:0000256" key="3">
    <source>
        <dbReference type="RuleBase" id="RU363067"/>
    </source>
</evidence>
<feature type="transmembrane region" description="Helical" evidence="5">
    <location>
        <begin position="43"/>
        <end position="68"/>
    </location>
</feature>
<reference evidence="6" key="1">
    <citation type="journal article" date="2021" name="Proc. Natl. Acad. Sci. U.S.A.">
        <title>Three genomes in the algal genus Volvox reveal the fate of a haploid sex-determining region after a transition to homothallism.</title>
        <authorList>
            <person name="Yamamoto K."/>
            <person name="Hamaji T."/>
            <person name="Kawai-Toyooka H."/>
            <person name="Matsuzaki R."/>
            <person name="Takahashi F."/>
            <person name="Nishimura Y."/>
            <person name="Kawachi M."/>
            <person name="Noguchi H."/>
            <person name="Minakuchi Y."/>
            <person name="Umen J.G."/>
            <person name="Toyoda A."/>
            <person name="Nozaki H."/>
        </authorList>
    </citation>
    <scope>NUCLEOTIDE SEQUENCE</scope>
    <source>
        <strain evidence="6">NIES-3785</strain>
    </source>
</reference>
<dbReference type="GO" id="GO:0007165">
    <property type="term" value="P:signal transduction"/>
    <property type="evidence" value="ECO:0007669"/>
    <property type="project" value="InterPro"/>
</dbReference>
<keyword evidence="5" id="KW-0812">Transmembrane</keyword>
<dbReference type="InterPro" id="IPR023174">
    <property type="entry name" value="PDEase_CS"/>
</dbReference>
<dbReference type="SUPFAM" id="SSF109604">
    <property type="entry name" value="HD-domain/PDEase-like"/>
    <property type="match status" value="1"/>
</dbReference>
<feature type="compositionally biased region" description="Basic and acidic residues" evidence="4">
    <location>
        <begin position="988"/>
        <end position="997"/>
    </location>
</feature>
<gene>
    <name evidence="6" type="ORF">Vretimale_939</name>
</gene>
<evidence type="ECO:0000256" key="5">
    <source>
        <dbReference type="SAM" id="Phobius"/>
    </source>
</evidence>
<dbReference type="GO" id="GO:0046872">
    <property type="term" value="F:metal ion binding"/>
    <property type="evidence" value="ECO:0007669"/>
    <property type="project" value="UniProtKB-KW"/>
</dbReference>
<dbReference type="Pfam" id="PF00233">
    <property type="entry name" value="PDEase_I"/>
    <property type="match status" value="1"/>
</dbReference>
<accession>A0A8J4FHZ2</accession>
<dbReference type="AlphaFoldDB" id="A0A8J4FHZ2"/>
<dbReference type="CDD" id="cd00077">
    <property type="entry name" value="HDc"/>
    <property type="match status" value="1"/>
</dbReference>
<keyword evidence="1 3" id="KW-0479">Metal-binding</keyword>
<evidence type="ECO:0000256" key="4">
    <source>
        <dbReference type="SAM" id="MobiDB-lite"/>
    </source>
</evidence>
<dbReference type="GO" id="GO:0004114">
    <property type="term" value="F:3',5'-cyclic-nucleotide phosphodiesterase activity"/>
    <property type="evidence" value="ECO:0007669"/>
    <property type="project" value="InterPro"/>
</dbReference>
<proteinExistence type="inferred from homology"/>
<dbReference type="PANTHER" id="PTHR11347">
    <property type="entry name" value="CYCLIC NUCLEOTIDE PHOSPHODIESTERASE"/>
    <property type="match status" value="1"/>
</dbReference>
<dbReference type="PROSITE" id="PS00126">
    <property type="entry name" value="PDEASE_I_1"/>
    <property type="match status" value="1"/>
</dbReference>
<comment type="caution">
    <text evidence="6">The sequence shown here is derived from an EMBL/GenBank/DDBJ whole genome shotgun (WGS) entry which is preliminary data.</text>
</comment>
<dbReference type="InterPro" id="IPR002073">
    <property type="entry name" value="PDEase_catalytic_dom"/>
</dbReference>
<evidence type="ECO:0000256" key="1">
    <source>
        <dbReference type="ARBA" id="ARBA00022723"/>
    </source>
</evidence>
<dbReference type="SMART" id="SM00471">
    <property type="entry name" value="HDc"/>
    <property type="match status" value="1"/>
</dbReference>
<evidence type="ECO:0000313" key="7">
    <source>
        <dbReference type="Proteomes" id="UP000722791"/>
    </source>
</evidence>
<keyword evidence="5" id="KW-0472">Membrane</keyword>
<evidence type="ECO:0000256" key="2">
    <source>
        <dbReference type="ARBA" id="ARBA00022801"/>
    </source>
</evidence>
<dbReference type="Proteomes" id="UP000722791">
    <property type="component" value="Unassembled WGS sequence"/>
</dbReference>